<sequence>MKPEAGLGRLWAVIVGCACESSEYHDKLVEILVQFSKLPSPKTASGDALILYDMQIWKDLPTLGWALREQWNLSVPIGPPDHRQSAILKIINWDKFIAFLMIIEEPVFAYLWFTMFTLRDALEIPIGQFTLGVEIYEWDEDLSGYPGMAPGRGGPLWEGKHGFCKERWLLWRKRFGEVARMRGDIGDEARTVARKAEEMMLEIENGEVE</sequence>
<protein>
    <submittedName>
        <fullName evidence="1">Uncharacterized protein</fullName>
    </submittedName>
</protein>
<name>W6QG90_PENRF</name>
<dbReference type="STRING" id="1365484.W6QG90"/>
<dbReference type="OrthoDB" id="3350591at2759"/>
<dbReference type="Proteomes" id="UP000030686">
    <property type="component" value="Unassembled WGS sequence"/>
</dbReference>
<dbReference type="Pfam" id="PF12311">
    <property type="entry name" value="DUF3632"/>
    <property type="match status" value="2"/>
</dbReference>
<accession>W6QG90</accession>
<dbReference type="EMBL" id="HG792018">
    <property type="protein sequence ID" value="CDM35818.1"/>
    <property type="molecule type" value="Genomic_DNA"/>
</dbReference>
<dbReference type="PANTHER" id="PTHR38797:SF4">
    <property type="entry name" value="NUCLEAR PORE COMPLEX PROTEIN NUP85"/>
    <property type="match status" value="1"/>
</dbReference>
<dbReference type="AlphaFoldDB" id="W6QG90"/>
<proteinExistence type="predicted"/>
<reference evidence="1" key="1">
    <citation type="journal article" date="2014" name="Nat. Commun.">
        <title>Multiple recent horizontal transfers of a large genomic region in cheese making fungi.</title>
        <authorList>
            <person name="Cheeseman K."/>
            <person name="Ropars J."/>
            <person name="Renault P."/>
            <person name="Dupont J."/>
            <person name="Gouzy J."/>
            <person name="Branca A."/>
            <person name="Abraham A.L."/>
            <person name="Ceppi M."/>
            <person name="Conseiller E."/>
            <person name="Debuchy R."/>
            <person name="Malagnac F."/>
            <person name="Goarin A."/>
            <person name="Silar P."/>
            <person name="Lacoste S."/>
            <person name="Sallet E."/>
            <person name="Bensimon A."/>
            <person name="Giraud T."/>
            <person name="Brygoo Y."/>
        </authorList>
    </citation>
    <scope>NUCLEOTIDE SEQUENCE [LARGE SCALE GENOMIC DNA]</scope>
    <source>
        <strain evidence="1">FM164</strain>
    </source>
</reference>
<organism evidence="1 2">
    <name type="scientific">Penicillium roqueforti (strain FM164)</name>
    <dbReference type="NCBI Taxonomy" id="1365484"/>
    <lineage>
        <taxon>Eukaryota</taxon>
        <taxon>Fungi</taxon>
        <taxon>Dikarya</taxon>
        <taxon>Ascomycota</taxon>
        <taxon>Pezizomycotina</taxon>
        <taxon>Eurotiomycetes</taxon>
        <taxon>Eurotiomycetidae</taxon>
        <taxon>Eurotiales</taxon>
        <taxon>Aspergillaceae</taxon>
        <taxon>Penicillium</taxon>
    </lineage>
</organism>
<dbReference type="PANTHER" id="PTHR38797">
    <property type="entry name" value="NUCLEAR PORE COMPLEX PROTEIN NUP85-RELATED"/>
    <property type="match status" value="1"/>
</dbReference>
<evidence type="ECO:0000313" key="1">
    <source>
        <dbReference type="EMBL" id="CDM35818.1"/>
    </source>
</evidence>
<keyword evidence="2" id="KW-1185">Reference proteome</keyword>
<evidence type="ECO:0000313" key="2">
    <source>
        <dbReference type="Proteomes" id="UP000030686"/>
    </source>
</evidence>
<gene>
    <name evidence="1" type="ORF">PROQFM164_S04g000699</name>
</gene>
<dbReference type="InterPro" id="IPR022085">
    <property type="entry name" value="OpdG"/>
</dbReference>
<dbReference type="InterPro" id="IPR053204">
    <property type="entry name" value="Oxopyrrolidines_Biosynth-assoc"/>
</dbReference>